<evidence type="ECO:0000256" key="7">
    <source>
        <dbReference type="ARBA" id="ARBA00022840"/>
    </source>
</evidence>
<evidence type="ECO:0000256" key="1">
    <source>
        <dbReference type="ARBA" id="ARBA00022722"/>
    </source>
</evidence>
<evidence type="ECO:0000256" key="2">
    <source>
        <dbReference type="ARBA" id="ARBA00022741"/>
    </source>
</evidence>
<dbReference type="Pfam" id="PF12705">
    <property type="entry name" value="PDDEXK_1"/>
    <property type="match status" value="1"/>
</dbReference>
<keyword evidence="6 13" id="KW-0269">Exonuclease</keyword>
<dbReference type="SUPFAM" id="SSF52540">
    <property type="entry name" value="P-loop containing nucleoside triphosphate hydrolases"/>
    <property type="match status" value="1"/>
</dbReference>
<keyword evidence="7 13" id="KW-0067">ATP-binding</keyword>
<dbReference type="GO" id="GO:0043138">
    <property type="term" value="F:3'-5' DNA helicase activity"/>
    <property type="evidence" value="ECO:0007669"/>
    <property type="project" value="UniProtKB-UniRule"/>
</dbReference>
<dbReference type="InterPro" id="IPR027417">
    <property type="entry name" value="P-loop_NTPase"/>
</dbReference>
<keyword evidence="5 13" id="KW-0347">Helicase</keyword>
<feature type="domain" description="UvrD-like helicase ATP-binding" evidence="15">
    <location>
        <begin position="14"/>
        <end position="487"/>
    </location>
</feature>
<reference evidence="17" key="1">
    <citation type="submission" date="2022-10" db="EMBL/GenBank/DDBJ databases">
        <title>Vagococcus sp. isolated from poultry meat.</title>
        <authorList>
            <person name="Johansson P."/>
            <person name="Bjorkroth J."/>
        </authorList>
    </citation>
    <scope>NUCLEOTIDE SEQUENCE</scope>
    <source>
        <strain evidence="17">STAA11</strain>
    </source>
</reference>
<evidence type="ECO:0000256" key="3">
    <source>
        <dbReference type="ARBA" id="ARBA00022763"/>
    </source>
</evidence>
<evidence type="ECO:0000256" key="11">
    <source>
        <dbReference type="ARBA" id="ARBA00034617"/>
    </source>
</evidence>
<keyword evidence="3 13" id="KW-0227">DNA damage</keyword>
<comment type="subunit">
    <text evidence="13">Heterodimer of AddA and AddB/RexB.</text>
</comment>
<comment type="catalytic activity">
    <reaction evidence="11 13">
        <text>Couples ATP hydrolysis with the unwinding of duplex DNA by translocating in the 3'-5' direction.</text>
        <dbReference type="EC" id="5.6.2.4"/>
    </reaction>
</comment>
<dbReference type="InterPro" id="IPR000212">
    <property type="entry name" value="DNA_helicase_UvrD/REP"/>
</dbReference>
<dbReference type="InterPro" id="IPR014152">
    <property type="entry name" value="AddA"/>
</dbReference>
<organism evidence="17 18">
    <name type="scientific">Vagococcus intermedius</name>
    <dbReference type="NCBI Taxonomy" id="2991418"/>
    <lineage>
        <taxon>Bacteria</taxon>
        <taxon>Bacillati</taxon>
        <taxon>Bacillota</taxon>
        <taxon>Bacilli</taxon>
        <taxon>Lactobacillales</taxon>
        <taxon>Enterococcaceae</taxon>
        <taxon>Vagococcus</taxon>
    </lineage>
</organism>
<dbReference type="Gene3D" id="3.40.50.300">
    <property type="entry name" value="P-loop containing nucleotide triphosphate hydrolases"/>
    <property type="match status" value="4"/>
</dbReference>
<dbReference type="NCBIfam" id="TIGR02785">
    <property type="entry name" value="addA_Gpos"/>
    <property type="match status" value="1"/>
</dbReference>
<dbReference type="InterPro" id="IPR014017">
    <property type="entry name" value="DNA_helicase_UvrD-like_C"/>
</dbReference>
<evidence type="ECO:0000259" key="15">
    <source>
        <dbReference type="PROSITE" id="PS51198"/>
    </source>
</evidence>
<dbReference type="EC" id="3.1.-.-" evidence="13"/>
<dbReference type="PANTHER" id="PTHR11070:SF48">
    <property type="entry name" value="ATP-DEPENDENT HELICASE_NUCLEASE SUBUNIT A"/>
    <property type="match status" value="1"/>
</dbReference>
<evidence type="ECO:0000256" key="5">
    <source>
        <dbReference type="ARBA" id="ARBA00022806"/>
    </source>
</evidence>
<evidence type="ECO:0000256" key="10">
    <source>
        <dbReference type="ARBA" id="ARBA00023235"/>
    </source>
</evidence>
<evidence type="ECO:0000256" key="6">
    <source>
        <dbReference type="ARBA" id="ARBA00022839"/>
    </source>
</evidence>
<dbReference type="Gene3D" id="3.90.320.10">
    <property type="match status" value="1"/>
</dbReference>
<keyword evidence="2 13" id="KW-0547">Nucleotide-binding</keyword>
<evidence type="ECO:0000256" key="9">
    <source>
        <dbReference type="ARBA" id="ARBA00023204"/>
    </source>
</evidence>
<dbReference type="PANTHER" id="PTHR11070">
    <property type="entry name" value="UVRD / RECB / PCRA DNA HELICASE FAMILY MEMBER"/>
    <property type="match status" value="1"/>
</dbReference>
<comment type="similarity">
    <text evidence="13">Belongs to the helicase family. AddA subfamily.</text>
</comment>
<dbReference type="RefSeq" id="WP_275469922.1">
    <property type="nucleotide sequence ID" value="NZ_CP110232.1"/>
</dbReference>
<evidence type="ECO:0000256" key="13">
    <source>
        <dbReference type="HAMAP-Rule" id="MF_01451"/>
    </source>
</evidence>
<dbReference type="SUPFAM" id="SSF52980">
    <property type="entry name" value="Restriction endonuclease-like"/>
    <property type="match status" value="1"/>
</dbReference>
<dbReference type="KEGG" id="vie:OL234_04300"/>
<dbReference type="PROSITE" id="PS51217">
    <property type="entry name" value="UVRD_HELICASE_CTER"/>
    <property type="match status" value="1"/>
</dbReference>
<dbReference type="InterPro" id="IPR038726">
    <property type="entry name" value="PDDEXK_AddAB-type"/>
</dbReference>
<dbReference type="AlphaFoldDB" id="A0AAF0CWF9"/>
<dbReference type="GO" id="GO:0000724">
    <property type="term" value="P:double-strand break repair via homologous recombination"/>
    <property type="evidence" value="ECO:0007669"/>
    <property type="project" value="UniProtKB-UniRule"/>
</dbReference>
<dbReference type="Proteomes" id="UP001179647">
    <property type="component" value="Chromosome"/>
</dbReference>
<dbReference type="EMBL" id="CP110232">
    <property type="protein sequence ID" value="WEG74123.1"/>
    <property type="molecule type" value="Genomic_DNA"/>
</dbReference>
<dbReference type="GO" id="GO:0003690">
    <property type="term" value="F:double-stranded DNA binding"/>
    <property type="evidence" value="ECO:0007669"/>
    <property type="project" value="UniProtKB-UniRule"/>
</dbReference>
<evidence type="ECO:0000256" key="12">
    <source>
        <dbReference type="ARBA" id="ARBA00048988"/>
    </source>
</evidence>
<keyword evidence="10 13" id="KW-0413">Isomerase</keyword>
<dbReference type="HAMAP" id="MF_01451">
    <property type="entry name" value="AddA"/>
    <property type="match status" value="1"/>
</dbReference>
<evidence type="ECO:0000256" key="8">
    <source>
        <dbReference type="ARBA" id="ARBA00023125"/>
    </source>
</evidence>
<dbReference type="Pfam" id="PF13361">
    <property type="entry name" value="UvrD_C"/>
    <property type="match status" value="1"/>
</dbReference>
<gene>
    <name evidence="13 17" type="primary">addA</name>
    <name evidence="17" type="ORF">OL234_04300</name>
</gene>
<dbReference type="Pfam" id="PF00580">
    <property type="entry name" value="UvrD-helicase"/>
    <property type="match status" value="1"/>
</dbReference>
<proteinExistence type="inferred from homology"/>
<dbReference type="InterPro" id="IPR011335">
    <property type="entry name" value="Restrct_endonuc-II-like"/>
</dbReference>
<comment type="catalytic activity">
    <reaction evidence="12 13">
        <text>ATP + H2O = ADP + phosphate + H(+)</text>
        <dbReference type="Rhea" id="RHEA:13065"/>
        <dbReference type="ChEBI" id="CHEBI:15377"/>
        <dbReference type="ChEBI" id="CHEBI:15378"/>
        <dbReference type="ChEBI" id="CHEBI:30616"/>
        <dbReference type="ChEBI" id="CHEBI:43474"/>
        <dbReference type="ChEBI" id="CHEBI:456216"/>
        <dbReference type="EC" id="5.6.2.4"/>
    </reaction>
</comment>
<comment type="function">
    <text evidence="13">The heterodimer acts as both an ATP-dependent DNA helicase and an ATP-dependent, dual-direction single-stranded exonuclease. Recognizes the chi site generating a DNA molecule suitable for the initiation of homologous recombination. The AddA nuclease domain is required for chi fragment generation; this subunit has the helicase and 3' -&gt; 5' nuclease activities.</text>
</comment>
<evidence type="ECO:0000313" key="18">
    <source>
        <dbReference type="Proteomes" id="UP001179647"/>
    </source>
</evidence>
<evidence type="ECO:0000313" key="17">
    <source>
        <dbReference type="EMBL" id="WEG74123.1"/>
    </source>
</evidence>
<keyword evidence="4 13" id="KW-0378">Hydrolase</keyword>
<protein>
    <recommendedName>
        <fullName evidence="13">ATP-dependent helicase/nuclease subunit A</fullName>
        <ecNumber evidence="13">3.1.-.-</ecNumber>
        <ecNumber evidence="13">5.6.2.4</ecNumber>
    </recommendedName>
    <alternativeName>
        <fullName evidence="13">ATP-dependent helicase/nuclease AddA</fullName>
    </alternativeName>
    <alternativeName>
        <fullName evidence="13">DNA 3'-5' helicase AddA</fullName>
    </alternativeName>
</protein>
<name>A0AAF0CWF9_9ENTE</name>
<dbReference type="Gene3D" id="1.10.274.50">
    <property type="match status" value="1"/>
</dbReference>
<dbReference type="GO" id="GO:0033202">
    <property type="term" value="C:DNA helicase complex"/>
    <property type="evidence" value="ECO:0007669"/>
    <property type="project" value="TreeGrafter"/>
</dbReference>
<evidence type="ECO:0000256" key="4">
    <source>
        <dbReference type="ARBA" id="ARBA00022801"/>
    </source>
</evidence>
<dbReference type="InterPro" id="IPR011604">
    <property type="entry name" value="PDDEXK-like_dom_sf"/>
</dbReference>
<accession>A0AAF0CWF9</accession>
<dbReference type="InterPro" id="IPR014016">
    <property type="entry name" value="UvrD-like_ATP-bd"/>
</dbReference>
<dbReference type="GO" id="GO:0008408">
    <property type="term" value="F:3'-5' exonuclease activity"/>
    <property type="evidence" value="ECO:0007669"/>
    <property type="project" value="UniProtKB-UniRule"/>
</dbReference>
<sequence length="1262" mass="146055">MTQTNNIPLKPDNSHFTDGQWQAIYDGGDNLLVSASAGSGKTTVLVQRVIEKIKAGINVDELLIVTYTEAAAKEMKQRIHSALQEAITKESEIELKQHFVHQLSLIPTANVSTLHAFCLQVIRKYYYLIDIDPVFRLLTDETEMILLKEDVWDELREELYESDQEIFYHLTANFSSDRSDEGLMRLIFALYDFARANPSPKGWLDSLSLAYQTDGSITQTPVYQEILKPNFLAETQQLINRGENFLRLVEGEKKFEKLTQLAQDELSYWQTILRFLSEDNLEDAYDYINNKVIFPTFSTPRNLEDEEKYVKDQAKNLRDQNKNIIEKWRKDFFAVPPKKMLAVMEESYELVAYMAKVAYRFDKAYSSRKKERNLVDFNDLEHFTLRILASFDGENWQGSEASTFYRSLFNEVLVDEYQDINKLQESILYWLRQADSEHGNLFMVGDVKQSIYSFRLADPTLFIDKYNKFGGNEGGRRIILAENFRSRHEVLDFTNLIFKQLMNPSVGQLDYDEAAELVNGYQDFPEDARFKTELLIFENSNEDHEGDEVEDVGNDFQIDDKTEGELRMVGNKIQSMVRDEIPIFDKKTKTNRPISYKDIVLLSPTKKNNLVLLDIFKDMGIPLRVNDTQNYFQATEIKIMISLLTIVDNPFQDIPLVSVLRSPIVGLKENDLALIRANYPNGYFYEAMCQFINKNKTNKTELLNKLANFHELFLEWRELARRQQLVELIWRIYQETGFLDYVGGMPAGKQRQANLHALYERATSYEEMSFKGLFQFVRFIEKMQSKDKDLAEPTDLSDEEDAVRVMTIHASKGLEFPVVFVLDLTRKFNLMDLNKPYIFDVDLGAGIHYIDDDRLRYRTLPFSGIRNEKRKKLLSEEMRKLYVALTRAEEKLILVGSYKDKETMIKKWSPAGMEEGAVLSDQLRLKSNNLMDWIGMSLMRHRSMDQYQTDYPTNKKITSVLEHPANFSITFYNLDDLRQISGKMSQVELEDDSEAITNQSAVVDLSAEEKSLLSEAKGLLDYHYEHDMATKTASYQSVSEIKRVFEDPDRVNLLTLDLSKETAQTVNRFAEDSLAKPNFLTSDKKLTAAEIGTGTHLVMQLISLDETPTKESLIALIDELVRTESLTQKLADEISLDHLLAFFQTEFGQLLLSRKGTVVREQPFSMLLPANQIFKEYPKKEHDQILIHGIIDGYYETDDELILYDFKTDHVMNPTSKEELIRIKQKYSGQLHLYKKALSEAKQKNVTGVKLILLSTSQIIDF</sequence>
<dbReference type="EC" id="5.6.2.4" evidence="13"/>
<keyword evidence="1 13" id="KW-0540">Nuclease</keyword>
<keyword evidence="9 13" id="KW-0234">DNA repair</keyword>
<dbReference type="PROSITE" id="PS51198">
    <property type="entry name" value="UVRD_HELICASE_ATP_BIND"/>
    <property type="match status" value="1"/>
</dbReference>
<keyword evidence="8 13" id="KW-0238">DNA-binding</keyword>
<dbReference type="GO" id="GO:0005829">
    <property type="term" value="C:cytosol"/>
    <property type="evidence" value="ECO:0007669"/>
    <property type="project" value="TreeGrafter"/>
</dbReference>
<feature type="domain" description="UvrD-like helicase C-terminal" evidence="16">
    <location>
        <begin position="515"/>
        <end position="813"/>
    </location>
</feature>
<evidence type="ECO:0000259" key="16">
    <source>
        <dbReference type="PROSITE" id="PS51217"/>
    </source>
</evidence>
<comment type="cofactor">
    <cofactor evidence="13">
        <name>Mg(2+)</name>
        <dbReference type="ChEBI" id="CHEBI:18420"/>
    </cofactor>
</comment>
<evidence type="ECO:0000256" key="14">
    <source>
        <dbReference type="PROSITE-ProRule" id="PRU00560"/>
    </source>
</evidence>
<keyword evidence="18" id="KW-1185">Reference proteome</keyword>
<dbReference type="GO" id="GO:0005524">
    <property type="term" value="F:ATP binding"/>
    <property type="evidence" value="ECO:0007669"/>
    <property type="project" value="UniProtKB-UniRule"/>
</dbReference>
<feature type="binding site" evidence="14">
    <location>
        <begin position="35"/>
        <end position="42"/>
    </location>
    <ligand>
        <name>ATP</name>
        <dbReference type="ChEBI" id="CHEBI:30616"/>
    </ligand>
</feature>